<reference evidence="2 3" key="1">
    <citation type="journal article" date="2017" name="Nature">
        <title>The Apostasia genome and the evolution of orchids.</title>
        <authorList>
            <person name="Zhang G.Q."/>
            <person name="Liu K.W."/>
            <person name="Li Z."/>
            <person name="Lohaus R."/>
            <person name="Hsiao Y.Y."/>
            <person name="Niu S.C."/>
            <person name="Wang J.Y."/>
            <person name="Lin Y.C."/>
            <person name="Xu Q."/>
            <person name="Chen L.J."/>
            <person name="Yoshida K."/>
            <person name="Fujiwara S."/>
            <person name="Wang Z.W."/>
            <person name="Zhang Y.Q."/>
            <person name="Mitsuda N."/>
            <person name="Wang M."/>
            <person name="Liu G.H."/>
            <person name="Pecoraro L."/>
            <person name="Huang H.X."/>
            <person name="Xiao X.J."/>
            <person name="Lin M."/>
            <person name="Wu X.Y."/>
            <person name="Wu W.L."/>
            <person name="Chen Y.Y."/>
            <person name="Chang S.B."/>
            <person name="Sakamoto S."/>
            <person name="Ohme-Takagi M."/>
            <person name="Yagi M."/>
            <person name="Zeng S.J."/>
            <person name="Shen C.Y."/>
            <person name="Yeh C.M."/>
            <person name="Luo Y.B."/>
            <person name="Tsai W.C."/>
            <person name="Van de Peer Y."/>
            <person name="Liu Z.J."/>
        </authorList>
    </citation>
    <scope>NUCLEOTIDE SEQUENCE [LARGE SCALE GENOMIC DNA]</scope>
    <source>
        <strain evidence="3">cv. Shenzhen</strain>
        <tissue evidence="2">Stem</tissue>
    </source>
</reference>
<dbReference type="EMBL" id="KZ452445">
    <property type="protein sequence ID" value="PKA48404.1"/>
    <property type="molecule type" value="Genomic_DNA"/>
</dbReference>
<name>A0A2H9ZYP4_9ASPA</name>
<keyword evidence="3" id="KW-1185">Reference proteome</keyword>
<accession>A0A2H9ZYP4</accession>
<evidence type="ECO:0000313" key="2">
    <source>
        <dbReference type="EMBL" id="PKA48404.1"/>
    </source>
</evidence>
<organism evidence="2 3">
    <name type="scientific">Apostasia shenzhenica</name>
    <dbReference type="NCBI Taxonomy" id="1088818"/>
    <lineage>
        <taxon>Eukaryota</taxon>
        <taxon>Viridiplantae</taxon>
        <taxon>Streptophyta</taxon>
        <taxon>Embryophyta</taxon>
        <taxon>Tracheophyta</taxon>
        <taxon>Spermatophyta</taxon>
        <taxon>Magnoliopsida</taxon>
        <taxon>Liliopsida</taxon>
        <taxon>Asparagales</taxon>
        <taxon>Orchidaceae</taxon>
        <taxon>Apostasioideae</taxon>
        <taxon>Apostasia</taxon>
    </lineage>
</organism>
<gene>
    <name evidence="2" type="ORF">AXF42_Ash021712</name>
</gene>
<dbReference type="AlphaFoldDB" id="A0A2H9ZYP4"/>
<proteinExistence type="predicted"/>
<sequence length="164" mass="17350">MSPFLVADTSSFLQPRAFATRSFPPGCGRATSGASAPLEDGGTSGNPPPTEASFRSDVDPVASARANSFCTPRAFSIRTFPKGCGPIGAADVSKPFNFSDLLGSMERMRSKIYGIPKRRKISAVRTFPIGLKNVVGEIRGKSSSSGEVARNPSRKRCVGDDIYG</sequence>
<feature type="region of interest" description="Disordered" evidence="1">
    <location>
        <begin position="140"/>
        <end position="164"/>
    </location>
</feature>
<dbReference type="Proteomes" id="UP000236161">
    <property type="component" value="Unassembled WGS sequence"/>
</dbReference>
<evidence type="ECO:0000313" key="3">
    <source>
        <dbReference type="Proteomes" id="UP000236161"/>
    </source>
</evidence>
<feature type="region of interest" description="Disordered" evidence="1">
    <location>
        <begin position="21"/>
        <end position="58"/>
    </location>
</feature>
<evidence type="ECO:0000256" key="1">
    <source>
        <dbReference type="SAM" id="MobiDB-lite"/>
    </source>
</evidence>
<protein>
    <submittedName>
        <fullName evidence="2">Uncharacterized protein</fullName>
    </submittedName>
</protein>